<dbReference type="AlphaFoldDB" id="A0A165NNY0"/>
<dbReference type="InterPro" id="IPR036420">
    <property type="entry name" value="BRCT_dom_sf"/>
</dbReference>
<keyword evidence="3" id="KW-0862">Zinc</keyword>
<dbReference type="GO" id="GO:0003676">
    <property type="term" value="F:nucleic acid binding"/>
    <property type="evidence" value="ECO:0007669"/>
    <property type="project" value="InterPro"/>
</dbReference>
<dbReference type="Gene3D" id="3.40.50.10190">
    <property type="entry name" value="BRCT domain"/>
    <property type="match status" value="1"/>
</dbReference>
<feature type="compositionally biased region" description="Basic and acidic residues" evidence="5">
    <location>
        <begin position="39"/>
        <end position="55"/>
    </location>
</feature>
<dbReference type="GO" id="GO:1901987">
    <property type="term" value="P:regulation of cell cycle phase transition"/>
    <property type="evidence" value="ECO:0007669"/>
    <property type="project" value="TreeGrafter"/>
</dbReference>
<reference evidence="7 8" key="1">
    <citation type="journal article" date="2016" name="Mol. Biol. Evol.">
        <title>Comparative Genomics of Early-Diverging Mushroom-Forming Fungi Provides Insights into the Origins of Lignocellulose Decay Capabilities.</title>
        <authorList>
            <person name="Nagy L.G."/>
            <person name="Riley R."/>
            <person name="Tritt A."/>
            <person name="Adam C."/>
            <person name="Daum C."/>
            <person name="Floudas D."/>
            <person name="Sun H."/>
            <person name="Yadav J.S."/>
            <person name="Pangilinan J."/>
            <person name="Larsson K.H."/>
            <person name="Matsuura K."/>
            <person name="Barry K."/>
            <person name="Labutti K."/>
            <person name="Kuo R."/>
            <person name="Ohm R.A."/>
            <person name="Bhattacharya S.S."/>
            <person name="Shirouzu T."/>
            <person name="Yoshinaga Y."/>
            <person name="Martin F.M."/>
            <person name="Grigoriev I.V."/>
            <person name="Hibbett D.S."/>
        </authorList>
    </citation>
    <scope>NUCLEOTIDE SEQUENCE [LARGE SCALE GENOMIC DNA]</scope>
    <source>
        <strain evidence="7 8">HHB14362 ss-1</strain>
    </source>
</reference>
<accession>A0A165NNY0</accession>
<feature type="region of interest" description="Disordered" evidence="5">
    <location>
        <begin position="596"/>
        <end position="617"/>
    </location>
</feature>
<dbReference type="GO" id="GO:0008270">
    <property type="term" value="F:zinc ion binding"/>
    <property type="evidence" value="ECO:0007669"/>
    <property type="project" value="UniProtKB-KW"/>
</dbReference>
<name>A0A165NNY0_9AGAM</name>
<dbReference type="GO" id="GO:0031431">
    <property type="term" value="C:Dbf4-dependent protein kinase complex"/>
    <property type="evidence" value="ECO:0007669"/>
    <property type="project" value="TreeGrafter"/>
</dbReference>
<evidence type="ECO:0000313" key="7">
    <source>
        <dbReference type="EMBL" id="KZT19906.1"/>
    </source>
</evidence>
<dbReference type="Gene3D" id="6.10.250.3410">
    <property type="entry name" value="DBF zinc finger"/>
    <property type="match status" value="1"/>
</dbReference>
<feature type="region of interest" description="Disordered" evidence="5">
    <location>
        <begin position="470"/>
        <end position="509"/>
    </location>
</feature>
<keyword evidence="2 4" id="KW-0863">Zinc-finger</keyword>
<keyword evidence="1" id="KW-0479">Metal-binding</keyword>
<dbReference type="Pfam" id="PF07535">
    <property type="entry name" value="zf-DBF"/>
    <property type="match status" value="1"/>
</dbReference>
<dbReference type="Pfam" id="PF08630">
    <property type="entry name" value="Dfp1_Him1_M"/>
    <property type="match status" value="1"/>
</dbReference>
<dbReference type="InterPro" id="IPR001357">
    <property type="entry name" value="BRCT_dom"/>
</dbReference>
<evidence type="ECO:0000259" key="6">
    <source>
        <dbReference type="PROSITE" id="PS51265"/>
    </source>
</evidence>
<dbReference type="GO" id="GO:0010571">
    <property type="term" value="P:positive regulation of nuclear cell cycle DNA replication"/>
    <property type="evidence" value="ECO:0007669"/>
    <property type="project" value="TreeGrafter"/>
</dbReference>
<dbReference type="InterPro" id="IPR013939">
    <property type="entry name" value="Regulatory_Dfp1/Him1"/>
</dbReference>
<dbReference type="SMART" id="SM00586">
    <property type="entry name" value="ZnF_DBF"/>
    <property type="match status" value="1"/>
</dbReference>
<keyword evidence="8" id="KW-1185">Reference proteome</keyword>
<protein>
    <recommendedName>
        <fullName evidence="6">DBF4-type domain-containing protein</fullName>
    </recommendedName>
</protein>
<dbReference type="PANTHER" id="PTHR15375:SF26">
    <property type="entry name" value="PROTEIN CHIFFON"/>
    <property type="match status" value="1"/>
</dbReference>
<dbReference type="EMBL" id="KV425630">
    <property type="protein sequence ID" value="KZT19906.1"/>
    <property type="molecule type" value="Genomic_DNA"/>
</dbReference>
<dbReference type="InterPro" id="IPR038545">
    <property type="entry name" value="Znf_DBF_sf"/>
</dbReference>
<dbReference type="Pfam" id="PF00533">
    <property type="entry name" value="BRCT"/>
    <property type="match status" value="1"/>
</dbReference>
<dbReference type="InterPro" id="IPR051590">
    <property type="entry name" value="Replication_Regulatory_Kinase"/>
</dbReference>
<dbReference type="PANTHER" id="PTHR15375">
    <property type="entry name" value="ACTIVATOR OF S-PHASE KINASE-RELATED"/>
    <property type="match status" value="1"/>
</dbReference>
<sequence length="617" mass="70272">MATVRRPLISRTLPGQHGAAGDAFRHAGKSSLPLGKRARSPDGGHDVAATKESTKRARALPPLGANDDERKEKEQKRTEREKQKRDFQIKYTKAFPSWSFYFDLDTLDPEEAAIQERLSAKIQQLGGRVENFFSNDITHLITKKPFPVINDRTNKENSNPQFPSKSLLGSPVKFRREKNVSSYDAVVLKAVDFGIKIWDAIKLQSVLERCLAPLAPSTATTSRLQIVQPVSRISRNGGRDLQRLLQTERLRGITTERDPTQKRHNYQYFSKQSYFLLVEDLKQELATIHALEYTISKNKEGMERGAWPVLYCHPRARGPFVEYNEKEQRRWEKAQLAEKDDAKERECIRAKLRRERRRAQLEAQPRQGDLRRTVSMNNLHRQVTQPDLGFDELLDWMGDNSGSVNASGFLASTGAYIAASGNSVNVTSTMGTTSMASGPLQTLQLSAALRDRLEQQVTTSRKATVGNVADKSSKVGDMGPPISIPERRGQLKKSRSTSTLRLPKRDEASKPGYCESCRVKFEDFKEHVKGRRHQKFAMNDDNFYQLDRVLSRVRRRTLREVEEMKVLREQQQHARYDEDALMTGLSSQDEVMVDLDASDEEEEPGSMHSYEDEDFDI</sequence>
<evidence type="ECO:0000256" key="4">
    <source>
        <dbReference type="PROSITE-ProRule" id="PRU00600"/>
    </source>
</evidence>
<dbReference type="FunCoup" id="A0A165NNY0">
    <property type="interactions" value="90"/>
</dbReference>
<dbReference type="Proteomes" id="UP000076761">
    <property type="component" value="Unassembled WGS sequence"/>
</dbReference>
<dbReference type="InterPro" id="IPR006572">
    <property type="entry name" value="Znf_DBF"/>
</dbReference>
<evidence type="ECO:0000256" key="1">
    <source>
        <dbReference type="ARBA" id="ARBA00022723"/>
    </source>
</evidence>
<dbReference type="OrthoDB" id="21380at2759"/>
<proteinExistence type="predicted"/>
<evidence type="ECO:0000256" key="3">
    <source>
        <dbReference type="ARBA" id="ARBA00022833"/>
    </source>
</evidence>
<gene>
    <name evidence="7" type="ORF">NEOLEDRAFT_1101614</name>
</gene>
<feature type="region of interest" description="Disordered" evidence="5">
    <location>
        <begin position="1"/>
        <end position="85"/>
    </location>
</feature>
<dbReference type="GO" id="GO:0043539">
    <property type="term" value="F:protein serine/threonine kinase activator activity"/>
    <property type="evidence" value="ECO:0007669"/>
    <property type="project" value="TreeGrafter"/>
</dbReference>
<evidence type="ECO:0000313" key="8">
    <source>
        <dbReference type="Proteomes" id="UP000076761"/>
    </source>
</evidence>
<organism evidence="7 8">
    <name type="scientific">Neolentinus lepideus HHB14362 ss-1</name>
    <dbReference type="NCBI Taxonomy" id="1314782"/>
    <lineage>
        <taxon>Eukaryota</taxon>
        <taxon>Fungi</taxon>
        <taxon>Dikarya</taxon>
        <taxon>Basidiomycota</taxon>
        <taxon>Agaricomycotina</taxon>
        <taxon>Agaricomycetes</taxon>
        <taxon>Gloeophyllales</taxon>
        <taxon>Gloeophyllaceae</taxon>
        <taxon>Neolentinus</taxon>
    </lineage>
</organism>
<evidence type="ECO:0000256" key="2">
    <source>
        <dbReference type="ARBA" id="ARBA00022771"/>
    </source>
</evidence>
<dbReference type="STRING" id="1314782.A0A165NNY0"/>
<dbReference type="InParanoid" id="A0A165NNY0"/>
<feature type="domain" description="DBF4-type" evidence="6">
    <location>
        <begin position="507"/>
        <end position="556"/>
    </location>
</feature>
<dbReference type="FunFam" id="6.10.250.3410:FF:000001">
    <property type="entry name" value="Protein DBF4 homolog A"/>
    <property type="match status" value="1"/>
</dbReference>
<feature type="compositionally biased region" description="Basic and acidic residues" evidence="5">
    <location>
        <begin position="67"/>
        <end position="85"/>
    </location>
</feature>
<evidence type="ECO:0000256" key="5">
    <source>
        <dbReference type="SAM" id="MobiDB-lite"/>
    </source>
</evidence>
<dbReference type="PROSITE" id="PS51265">
    <property type="entry name" value="ZF_DBF4"/>
    <property type="match status" value="1"/>
</dbReference>